<dbReference type="EMBL" id="JACEIK010000756">
    <property type="protein sequence ID" value="MCD7461801.1"/>
    <property type="molecule type" value="Genomic_DNA"/>
</dbReference>
<accession>A0ABS8SRZ5</accession>
<dbReference type="Proteomes" id="UP000823775">
    <property type="component" value="Unassembled WGS sequence"/>
</dbReference>
<gene>
    <name evidence="2" type="ORF">HAX54_047148</name>
</gene>
<comment type="caution">
    <text evidence="2">The sequence shown here is derived from an EMBL/GenBank/DDBJ whole genome shotgun (WGS) entry which is preliminary data.</text>
</comment>
<sequence length="76" mass="8524">PRTTCHSNLVIQKTKECKPAGTRTGQWAGPDDWSQDEQLSQGRWDGKPVPSHPLNGTGRNRINGTNDMEHIYLIKV</sequence>
<name>A0ABS8SRZ5_DATST</name>
<reference evidence="2 3" key="1">
    <citation type="journal article" date="2021" name="BMC Genomics">
        <title>Datura genome reveals duplications of psychoactive alkaloid biosynthetic genes and high mutation rate following tissue culture.</title>
        <authorList>
            <person name="Rajewski A."/>
            <person name="Carter-House D."/>
            <person name="Stajich J."/>
            <person name="Litt A."/>
        </authorList>
    </citation>
    <scope>NUCLEOTIDE SEQUENCE [LARGE SCALE GENOMIC DNA]</scope>
    <source>
        <strain evidence="2">AR-01</strain>
    </source>
</reference>
<protein>
    <submittedName>
        <fullName evidence="2">Uncharacterized protein</fullName>
    </submittedName>
</protein>
<feature type="region of interest" description="Disordered" evidence="1">
    <location>
        <begin position="16"/>
        <end position="62"/>
    </location>
</feature>
<keyword evidence="3" id="KW-1185">Reference proteome</keyword>
<evidence type="ECO:0000313" key="2">
    <source>
        <dbReference type="EMBL" id="MCD7461801.1"/>
    </source>
</evidence>
<evidence type="ECO:0000256" key="1">
    <source>
        <dbReference type="SAM" id="MobiDB-lite"/>
    </source>
</evidence>
<organism evidence="2 3">
    <name type="scientific">Datura stramonium</name>
    <name type="common">Jimsonweed</name>
    <name type="synonym">Common thornapple</name>
    <dbReference type="NCBI Taxonomy" id="4076"/>
    <lineage>
        <taxon>Eukaryota</taxon>
        <taxon>Viridiplantae</taxon>
        <taxon>Streptophyta</taxon>
        <taxon>Embryophyta</taxon>
        <taxon>Tracheophyta</taxon>
        <taxon>Spermatophyta</taxon>
        <taxon>Magnoliopsida</taxon>
        <taxon>eudicotyledons</taxon>
        <taxon>Gunneridae</taxon>
        <taxon>Pentapetalae</taxon>
        <taxon>asterids</taxon>
        <taxon>lamiids</taxon>
        <taxon>Solanales</taxon>
        <taxon>Solanaceae</taxon>
        <taxon>Solanoideae</taxon>
        <taxon>Datureae</taxon>
        <taxon>Datura</taxon>
    </lineage>
</organism>
<feature type="non-terminal residue" evidence="2">
    <location>
        <position position="1"/>
    </location>
</feature>
<evidence type="ECO:0000313" key="3">
    <source>
        <dbReference type="Proteomes" id="UP000823775"/>
    </source>
</evidence>
<proteinExistence type="predicted"/>